<dbReference type="EMBL" id="FWXS01000002">
    <property type="protein sequence ID" value="SMC43249.1"/>
    <property type="molecule type" value="Genomic_DNA"/>
</dbReference>
<proteinExistence type="predicted"/>
<dbReference type="OrthoDB" id="1095452at2"/>
<feature type="compositionally biased region" description="Gly residues" evidence="1">
    <location>
        <begin position="154"/>
        <end position="166"/>
    </location>
</feature>
<keyword evidence="4" id="KW-1185">Reference proteome</keyword>
<gene>
    <name evidence="3" type="ORF">SAMN06296427_102189</name>
</gene>
<evidence type="ECO:0008006" key="5">
    <source>
        <dbReference type="Google" id="ProtNLM"/>
    </source>
</evidence>
<dbReference type="STRING" id="1434700.SAMN06296427_102189"/>
<keyword evidence="2" id="KW-0812">Transmembrane</keyword>
<protein>
    <recommendedName>
        <fullName evidence="5">Protein TonB</fullName>
    </recommendedName>
</protein>
<organism evidence="3 4">
    <name type="scientific">Moheibacter sediminis</name>
    <dbReference type="NCBI Taxonomy" id="1434700"/>
    <lineage>
        <taxon>Bacteria</taxon>
        <taxon>Pseudomonadati</taxon>
        <taxon>Bacteroidota</taxon>
        <taxon>Flavobacteriia</taxon>
        <taxon>Flavobacteriales</taxon>
        <taxon>Weeksellaceae</taxon>
        <taxon>Moheibacter</taxon>
    </lineage>
</organism>
<evidence type="ECO:0000256" key="1">
    <source>
        <dbReference type="SAM" id="MobiDB-lite"/>
    </source>
</evidence>
<dbReference type="SUPFAM" id="SSF74653">
    <property type="entry name" value="TolA/TonB C-terminal domain"/>
    <property type="match status" value="1"/>
</dbReference>
<keyword evidence="2" id="KW-0472">Membrane</keyword>
<dbReference type="Proteomes" id="UP000192393">
    <property type="component" value="Unassembled WGS sequence"/>
</dbReference>
<evidence type="ECO:0000313" key="4">
    <source>
        <dbReference type="Proteomes" id="UP000192393"/>
    </source>
</evidence>
<feature type="compositionally biased region" description="Low complexity" evidence="1">
    <location>
        <begin position="110"/>
        <end position="121"/>
    </location>
</feature>
<dbReference type="Gene3D" id="3.30.1150.10">
    <property type="match status" value="1"/>
</dbReference>
<dbReference type="AlphaFoldDB" id="A0A1W1Z489"/>
<feature type="region of interest" description="Disordered" evidence="1">
    <location>
        <begin position="107"/>
        <end position="173"/>
    </location>
</feature>
<dbReference type="RefSeq" id="WP_084016338.1">
    <property type="nucleotide sequence ID" value="NZ_FWXS01000002.1"/>
</dbReference>
<keyword evidence="2" id="KW-1133">Transmembrane helix</keyword>
<evidence type="ECO:0000313" key="3">
    <source>
        <dbReference type="EMBL" id="SMC43249.1"/>
    </source>
</evidence>
<accession>A0A1W1Z489</accession>
<feature type="transmembrane region" description="Helical" evidence="2">
    <location>
        <begin position="37"/>
        <end position="56"/>
    </location>
</feature>
<sequence length="307" mass="33692">MKTNQHNSLDEIVFENKNKAYGAYYNRITAGFDLMKSLFITVFGIGILTLILSFTINKEKIIADTGGVTVTLHPDVYNPPSEDKKVEPIKNDEPAPKIKMVKSDETDIVPTPTNQPETQTPMRDNDNLSTVISGDRDIDGDVNTGIKTPQPGGEDNGQGKGGNDEGGNGEKVEENNNTYYARDVSEMAVFPGCERFTGNNLKLTNCMSEQLQKELANQITDFESTAQRQGINEAVAKIQFVIDKSGKIVGVKTVNGGNVELSKEAKEALERISKRLVQKGKYIKPAKFNDGTDVNLILTIPVKFTSN</sequence>
<name>A0A1W1Z489_9FLAO</name>
<reference evidence="3 4" key="1">
    <citation type="submission" date="2017-04" db="EMBL/GenBank/DDBJ databases">
        <authorList>
            <person name="Afonso C.L."/>
            <person name="Miller P.J."/>
            <person name="Scott M.A."/>
            <person name="Spackman E."/>
            <person name="Goraichik I."/>
            <person name="Dimitrov K.M."/>
            <person name="Suarez D.L."/>
            <person name="Swayne D.E."/>
        </authorList>
    </citation>
    <scope>NUCLEOTIDE SEQUENCE [LARGE SCALE GENOMIC DNA]</scope>
    <source>
        <strain evidence="3 4">CGMCC 1.12708</strain>
    </source>
</reference>
<evidence type="ECO:0000256" key="2">
    <source>
        <dbReference type="SAM" id="Phobius"/>
    </source>
</evidence>